<dbReference type="EMBL" id="JBGGTQ010000001">
    <property type="protein sequence ID" value="MEZ0491065.1"/>
    <property type="molecule type" value="Genomic_DNA"/>
</dbReference>
<reference evidence="2 3" key="1">
    <citation type="submission" date="2024-07" db="EMBL/GenBank/DDBJ databases">
        <authorList>
            <person name="Thanompreechachai J."/>
            <person name="Duangmal K."/>
        </authorList>
    </citation>
    <scope>NUCLEOTIDE SEQUENCE [LARGE SCALE GENOMIC DNA]</scope>
    <source>
        <strain evidence="2 3">TBRC 1896</strain>
    </source>
</reference>
<organism evidence="2 3">
    <name type="scientific">Kineococcus mangrovi</name>
    <dbReference type="NCBI Taxonomy" id="1660183"/>
    <lineage>
        <taxon>Bacteria</taxon>
        <taxon>Bacillati</taxon>
        <taxon>Actinomycetota</taxon>
        <taxon>Actinomycetes</taxon>
        <taxon>Kineosporiales</taxon>
        <taxon>Kineosporiaceae</taxon>
        <taxon>Kineococcus</taxon>
    </lineage>
</organism>
<sequence length="96" mass="10273">MTTTTTATVHDTTPTTTGTTGAPAGPVLDLRGRPLDALRRAYDERWHLVADDAPEHPTGEDLAHNAFEIADLEARCRPAGRGLPRRTGPDPSTFLG</sequence>
<protein>
    <submittedName>
        <fullName evidence="2">Uncharacterized protein</fullName>
    </submittedName>
</protein>
<feature type="compositionally biased region" description="Low complexity" evidence="1">
    <location>
        <begin position="1"/>
        <end position="26"/>
    </location>
</feature>
<dbReference type="Proteomes" id="UP001566476">
    <property type="component" value="Unassembled WGS sequence"/>
</dbReference>
<proteinExistence type="predicted"/>
<dbReference type="RefSeq" id="WP_370717095.1">
    <property type="nucleotide sequence ID" value="NZ_JBGGTQ010000001.1"/>
</dbReference>
<evidence type="ECO:0000313" key="3">
    <source>
        <dbReference type="Proteomes" id="UP001566476"/>
    </source>
</evidence>
<evidence type="ECO:0000256" key="1">
    <source>
        <dbReference type="SAM" id="MobiDB-lite"/>
    </source>
</evidence>
<feature type="region of interest" description="Disordered" evidence="1">
    <location>
        <begin position="1"/>
        <end position="30"/>
    </location>
</feature>
<name>A0ABV4HZ34_9ACTN</name>
<evidence type="ECO:0000313" key="2">
    <source>
        <dbReference type="EMBL" id="MEZ0491065.1"/>
    </source>
</evidence>
<accession>A0ABV4HZ34</accession>
<gene>
    <name evidence="2" type="ORF">AB2L28_02290</name>
</gene>
<keyword evidence="3" id="KW-1185">Reference proteome</keyword>
<comment type="caution">
    <text evidence="2">The sequence shown here is derived from an EMBL/GenBank/DDBJ whole genome shotgun (WGS) entry which is preliminary data.</text>
</comment>